<dbReference type="Pfam" id="PF00293">
    <property type="entry name" value="NUDIX"/>
    <property type="match status" value="1"/>
</dbReference>
<keyword evidence="14" id="KW-1185">Reference proteome</keyword>
<evidence type="ECO:0000256" key="1">
    <source>
        <dbReference type="ARBA" id="ARBA00004826"/>
    </source>
</evidence>
<comment type="catalytic activity">
    <reaction evidence="10">
        <text>isopentenyl diphosphate = dimethylallyl diphosphate</text>
        <dbReference type="Rhea" id="RHEA:23284"/>
        <dbReference type="ChEBI" id="CHEBI:57623"/>
        <dbReference type="ChEBI" id="CHEBI:128769"/>
        <dbReference type="EC" id="5.3.3.2"/>
    </reaction>
</comment>
<feature type="domain" description="Nudix hydrolase" evidence="12">
    <location>
        <begin position="29"/>
        <end position="163"/>
    </location>
</feature>
<dbReference type="NCBIfam" id="NF002995">
    <property type="entry name" value="PRK03759.1"/>
    <property type="match status" value="1"/>
</dbReference>
<dbReference type="AlphaFoldDB" id="A0A1R4KD11"/>
<dbReference type="Proteomes" id="UP000196320">
    <property type="component" value="Unassembled WGS sequence"/>
</dbReference>
<evidence type="ECO:0000256" key="2">
    <source>
        <dbReference type="ARBA" id="ARBA00007579"/>
    </source>
</evidence>
<keyword evidence="5 10" id="KW-0479">Metal-binding</keyword>
<sequence length="181" mass="19752">MPEMVVLVDEQGEPVGEQSKASVHGASTPRHLAFSCHVLDEEGRLLVTRRSLAKKTWPGVWTNSFCGHPAPGERIEDAVRRRAAFELGLTVEDIVCVLPAFGYSARDASGIEENEHCPVFVARATSGLTPDEAEVAEVQWTSVAELSTAISATPWAFSPWLVEHFPQLRSQFPDVRAGDDA</sequence>
<evidence type="ECO:0000256" key="3">
    <source>
        <dbReference type="ARBA" id="ARBA00012057"/>
    </source>
</evidence>
<evidence type="ECO:0000256" key="7">
    <source>
        <dbReference type="ARBA" id="ARBA00023211"/>
    </source>
</evidence>
<feature type="binding site" evidence="10">
    <location>
        <position position="31"/>
    </location>
    <ligand>
        <name>Mn(2+)</name>
        <dbReference type="ChEBI" id="CHEBI:29035"/>
    </ligand>
</feature>
<evidence type="ECO:0000256" key="6">
    <source>
        <dbReference type="ARBA" id="ARBA00022842"/>
    </source>
</evidence>
<dbReference type="GO" id="GO:0050992">
    <property type="term" value="P:dimethylallyl diphosphate biosynthetic process"/>
    <property type="evidence" value="ECO:0007669"/>
    <property type="project" value="UniProtKB-UniRule"/>
</dbReference>
<comment type="pathway">
    <text evidence="1 10">Isoprenoid biosynthesis; dimethylallyl diphosphate biosynthesis; dimethylallyl diphosphate from isopentenyl diphosphate: step 1/1.</text>
</comment>
<dbReference type="GO" id="GO:0046872">
    <property type="term" value="F:metal ion binding"/>
    <property type="evidence" value="ECO:0007669"/>
    <property type="project" value="UniProtKB-KW"/>
</dbReference>
<evidence type="ECO:0000256" key="8">
    <source>
        <dbReference type="ARBA" id="ARBA00023229"/>
    </source>
</evidence>
<keyword evidence="4 10" id="KW-0963">Cytoplasm</keyword>
<keyword evidence="7 10" id="KW-0464">Manganese</keyword>
<dbReference type="FunFam" id="3.90.79.10:FF:000009">
    <property type="entry name" value="Isopentenyl-diphosphate Delta-isomerase"/>
    <property type="match status" value="1"/>
</dbReference>
<dbReference type="GO" id="GO:0008299">
    <property type="term" value="P:isoprenoid biosynthetic process"/>
    <property type="evidence" value="ECO:0007669"/>
    <property type="project" value="UniProtKB-UniRule"/>
</dbReference>
<evidence type="ECO:0000259" key="12">
    <source>
        <dbReference type="PROSITE" id="PS51462"/>
    </source>
</evidence>
<dbReference type="GO" id="GO:0004452">
    <property type="term" value="F:isopentenyl-diphosphate delta-isomerase activity"/>
    <property type="evidence" value="ECO:0007669"/>
    <property type="project" value="UniProtKB-UniRule"/>
</dbReference>
<comment type="cofactor">
    <cofactor evidence="10">
        <name>Mn(2+)</name>
        <dbReference type="ChEBI" id="CHEBI:29035"/>
    </cofactor>
    <text evidence="10">Binds 1 Mn(2+) ion per subunit.</text>
</comment>
<evidence type="ECO:0000256" key="10">
    <source>
        <dbReference type="HAMAP-Rule" id="MF_00202"/>
    </source>
</evidence>
<comment type="function">
    <text evidence="10">Catalyzes the 1,3-allylic rearrangement of the homoallylic substrate isopentenyl (IPP) to its highly electrophilic allylic isomer, dimethylallyl diphosphate (DMAPP).</text>
</comment>
<feature type="active site" evidence="10 11">
    <location>
        <position position="66"/>
    </location>
</feature>
<dbReference type="InterPro" id="IPR011876">
    <property type="entry name" value="IsopentenylPP_isomerase_typ1"/>
</dbReference>
<feature type="binding site" evidence="10">
    <location>
        <position position="113"/>
    </location>
    <ligand>
        <name>Mn(2+)</name>
        <dbReference type="ChEBI" id="CHEBI:29035"/>
    </ligand>
</feature>
<feature type="binding site" evidence="10">
    <location>
        <position position="24"/>
    </location>
    <ligand>
        <name>Mn(2+)</name>
        <dbReference type="ChEBI" id="CHEBI:29035"/>
    </ligand>
</feature>
<keyword evidence="9 10" id="KW-0413">Isomerase</keyword>
<evidence type="ECO:0000313" key="14">
    <source>
        <dbReference type="Proteomes" id="UP000196320"/>
    </source>
</evidence>
<evidence type="ECO:0000256" key="11">
    <source>
        <dbReference type="PIRSR" id="PIRSR018427-1"/>
    </source>
</evidence>
<accession>A0A1R4KD11</accession>
<gene>
    <name evidence="10" type="primary">idi</name>
    <name evidence="13" type="ORF">FM104_11695</name>
</gene>
<dbReference type="GO" id="GO:0005737">
    <property type="term" value="C:cytoplasm"/>
    <property type="evidence" value="ECO:0007669"/>
    <property type="project" value="UniProtKB-SubCell"/>
</dbReference>
<feature type="binding site" evidence="10">
    <location>
        <position position="68"/>
    </location>
    <ligand>
        <name>Mn(2+)</name>
        <dbReference type="ChEBI" id="CHEBI:29035"/>
    </ligand>
</feature>
<feature type="binding site" evidence="10">
    <location>
        <position position="86"/>
    </location>
    <ligand>
        <name>Mg(2+)</name>
        <dbReference type="ChEBI" id="CHEBI:18420"/>
    </ligand>
</feature>
<dbReference type="EC" id="5.3.3.2" evidence="3 10"/>
<comment type="subcellular location">
    <subcellularLocation>
        <location evidence="10">Cytoplasm</location>
    </subcellularLocation>
</comment>
<dbReference type="HAMAP" id="MF_00202">
    <property type="entry name" value="Idi"/>
    <property type="match status" value="1"/>
</dbReference>
<dbReference type="PANTHER" id="PTHR10885:SF0">
    <property type="entry name" value="ISOPENTENYL-DIPHOSPHATE DELTA-ISOMERASE"/>
    <property type="match status" value="1"/>
</dbReference>
<evidence type="ECO:0000256" key="4">
    <source>
        <dbReference type="ARBA" id="ARBA00022490"/>
    </source>
</evidence>
<organism evidence="13 14">
    <name type="scientific">Microbacterium esteraromaticum</name>
    <dbReference type="NCBI Taxonomy" id="57043"/>
    <lineage>
        <taxon>Bacteria</taxon>
        <taxon>Bacillati</taxon>
        <taxon>Actinomycetota</taxon>
        <taxon>Actinomycetes</taxon>
        <taxon>Micrococcales</taxon>
        <taxon>Microbacteriaceae</taxon>
        <taxon>Microbacterium</taxon>
    </lineage>
</organism>
<keyword evidence="6 10" id="KW-0460">Magnesium</keyword>
<reference evidence="13 14" key="1">
    <citation type="submission" date="2017-02" db="EMBL/GenBank/DDBJ databases">
        <authorList>
            <person name="Peterson S.W."/>
        </authorList>
    </citation>
    <scope>NUCLEOTIDE SEQUENCE [LARGE SCALE GENOMIC DNA]</scope>
    <source>
        <strain evidence="13 14">B Mb 05.01</strain>
    </source>
</reference>
<dbReference type="InterPro" id="IPR056375">
    <property type="entry name" value="Idi_bact"/>
</dbReference>
<dbReference type="InterPro" id="IPR015797">
    <property type="entry name" value="NUDIX_hydrolase-like_dom_sf"/>
</dbReference>
<feature type="active site" evidence="10 11">
    <location>
        <position position="115"/>
    </location>
</feature>
<feature type="binding site" evidence="10">
    <location>
        <position position="115"/>
    </location>
    <ligand>
        <name>Mn(2+)</name>
        <dbReference type="ChEBI" id="CHEBI:29035"/>
    </ligand>
</feature>
<evidence type="ECO:0000256" key="5">
    <source>
        <dbReference type="ARBA" id="ARBA00022723"/>
    </source>
</evidence>
<dbReference type="NCBIfam" id="TIGR02150">
    <property type="entry name" value="IPP_isom_1"/>
    <property type="match status" value="1"/>
</dbReference>
<keyword evidence="8 10" id="KW-0414">Isoprene biosynthesis</keyword>
<dbReference type="PIRSF" id="PIRSF018427">
    <property type="entry name" value="Isopntndiph_ism"/>
    <property type="match status" value="1"/>
</dbReference>
<dbReference type="InterPro" id="IPR000086">
    <property type="entry name" value="NUDIX_hydrolase_dom"/>
</dbReference>
<evidence type="ECO:0000313" key="13">
    <source>
        <dbReference type="EMBL" id="SJN41883.1"/>
    </source>
</evidence>
<proteinExistence type="inferred from homology"/>
<dbReference type="Gene3D" id="3.90.79.10">
    <property type="entry name" value="Nucleoside Triphosphate Pyrophosphohydrolase"/>
    <property type="match status" value="1"/>
</dbReference>
<comment type="cofactor">
    <cofactor evidence="10">
        <name>Mg(2+)</name>
        <dbReference type="ChEBI" id="CHEBI:18420"/>
    </cofactor>
    <text evidence="10">Binds 1 Mg(2+) ion per subunit. The magnesium ion binds only when substrate is bound.</text>
</comment>
<dbReference type="SUPFAM" id="SSF55811">
    <property type="entry name" value="Nudix"/>
    <property type="match status" value="1"/>
</dbReference>
<dbReference type="UniPathway" id="UPA00059">
    <property type="reaction ID" value="UER00104"/>
</dbReference>
<dbReference type="PROSITE" id="PS51462">
    <property type="entry name" value="NUDIX"/>
    <property type="match status" value="1"/>
</dbReference>
<comment type="similarity">
    <text evidence="2 10">Belongs to the IPP isomerase type 1 family.</text>
</comment>
<dbReference type="PANTHER" id="PTHR10885">
    <property type="entry name" value="ISOPENTENYL-DIPHOSPHATE DELTA-ISOMERASE"/>
    <property type="match status" value="1"/>
</dbReference>
<dbReference type="CDD" id="cd02885">
    <property type="entry name" value="NUDIX_IPP_Isomerase"/>
    <property type="match status" value="1"/>
</dbReference>
<dbReference type="EMBL" id="FUKO01000029">
    <property type="protein sequence ID" value="SJN41883.1"/>
    <property type="molecule type" value="Genomic_DNA"/>
</dbReference>
<protein>
    <recommendedName>
        <fullName evidence="3 10">Isopentenyl-diphosphate Delta-isomerase</fullName>
        <shortName evidence="10">IPP isomerase</shortName>
        <ecNumber evidence="3 10">5.3.3.2</ecNumber>
    </recommendedName>
    <alternativeName>
        <fullName evidence="10">IPP:DMAPP isomerase</fullName>
    </alternativeName>
    <alternativeName>
        <fullName evidence="10">Isopentenyl pyrophosphate isomerase</fullName>
    </alternativeName>
</protein>
<evidence type="ECO:0000256" key="9">
    <source>
        <dbReference type="ARBA" id="ARBA00023235"/>
    </source>
</evidence>
<name>A0A1R4KD11_9MICO</name>